<feature type="binding site" evidence="10">
    <location>
        <position position="73"/>
    </location>
    <ligand>
        <name>4-amino-2-methyl-5-(diphosphooxymethyl)pyrimidine</name>
        <dbReference type="ChEBI" id="CHEBI:57841"/>
    </ligand>
</feature>
<feature type="binding site" evidence="10">
    <location>
        <position position="141"/>
    </location>
    <ligand>
        <name>4-amino-2-methyl-5-(diphosphooxymethyl)pyrimidine</name>
        <dbReference type="ChEBI" id="CHEBI:57841"/>
    </ligand>
</feature>
<organism evidence="15 16">
    <name type="scientific">Empedobacter falsenii</name>
    <dbReference type="NCBI Taxonomy" id="343874"/>
    <lineage>
        <taxon>Bacteria</taxon>
        <taxon>Pseudomonadati</taxon>
        <taxon>Bacteroidota</taxon>
        <taxon>Flavobacteriia</taxon>
        <taxon>Flavobacteriales</taxon>
        <taxon>Weeksellaceae</taxon>
        <taxon>Empedobacter</taxon>
    </lineage>
</organism>
<feature type="binding site" evidence="10">
    <location>
        <begin position="189"/>
        <end position="190"/>
    </location>
    <ligand>
        <name>2-[(2R,5Z)-2-carboxy-4-methylthiazol-5(2H)-ylidene]ethyl phosphate</name>
        <dbReference type="ChEBI" id="CHEBI:62899"/>
    </ligand>
</feature>
<evidence type="ECO:0000313" key="16">
    <source>
        <dbReference type="Proteomes" id="UP000254737"/>
    </source>
</evidence>
<dbReference type="InterPro" id="IPR034291">
    <property type="entry name" value="TMP_synthase"/>
</dbReference>
<dbReference type="STRING" id="343874.GCA_000805695_00839"/>
<evidence type="ECO:0000256" key="1">
    <source>
        <dbReference type="ARBA" id="ARBA00003814"/>
    </source>
</evidence>
<dbReference type="FunFam" id="3.20.20.70:FF:000096">
    <property type="entry name" value="Thiamine-phosphate synthase"/>
    <property type="match status" value="1"/>
</dbReference>
<dbReference type="SUPFAM" id="SSF51391">
    <property type="entry name" value="Thiamin phosphate synthase"/>
    <property type="match status" value="1"/>
</dbReference>
<feature type="domain" description="Thiamine phosphate synthase/TenI" evidence="13">
    <location>
        <begin position="11"/>
        <end position="192"/>
    </location>
</feature>
<dbReference type="EMBL" id="RHPO01000011">
    <property type="protein sequence ID" value="RRT92016.1"/>
    <property type="molecule type" value="Genomic_DNA"/>
</dbReference>
<dbReference type="GO" id="GO:0009228">
    <property type="term" value="P:thiamine biosynthetic process"/>
    <property type="evidence" value="ECO:0007669"/>
    <property type="project" value="UniProtKB-KW"/>
</dbReference>
<comment type="cofactor">
    <cofactor evidence="10">
        <name>Mg(2+)</name>
        <dbReference type="ChEBI" id="CHEBI:18420"/>
    </cofactor>
    <text evidence="10">Binds 1 Mg(2+) ion per subunit.</text>
</comment>
<dbReference type="PANTHER" id="PTHR20857">
    <property type="entry name" value="THIAMINE-PHOSPHATE PYROPHOSPHORYLASE"/>
    <property type="match status" value="1"/>
</dbReference>
<dbReference type="RefSeq" id="WP_038335526.1">
    <property type="nucleotide sequence ID" value="NZ_JAAGKM010000007.1"/>
</dbReference>
<dbReference type="GO" id="GO:0000287">
    <property type="term" value="F:magnesium ion binding"/>
    <property type="evidence" value="ECO:0007669"/>
    <property type="project" value="UniProtKB-UniRule"/>
</dbReference>
<dbReference type="InterPro" id="IPR036206">
    <property type="entry name" value="ThiamineP_synth_sf"/>
</dbReference>
<keyword evidence="6 10" id="KW-0784">Thiamine biosynthesis</keyword>
<proteinExistence type="inferred from homology"/>
<evidence type="ECO:0000256" key="2">
    <source>
        <dbReference type="ARBA" id="ARBA00005165"/>
    </source>
</evidence>
<dbReference type="AlphaFoldDB" id="A0A376G5M7"/>
<keyword evidence="3 10" id="KW-0808">Transferase</keyword>
<dbReference type="EMBL" id="UFXS01000001">
    <property type="protein sequence ID" value="STD54257.1"/>
    <property type="molecule type" value="Genomic_DNA"/>
</dbReference>
<feature type="binding site" evidence="10">
    <location>
        <begin position="138"/>
        <end position="140"/>
    </location>
    <ligand>
        <name>2-[(2R,5Z)-2-carboxy-4-methylthiazol-5(2H)-ylidene]ethyl phosphate</name>
        <dbReference type="ChEBI" id="CHEBI:62899"/>
    </ligand>
</feature>
<dbReference type="Pfam" id="PF02581">
    <property type="entry name" value="TMP-TENI"/>
    <property type="match status" value="1"/>
</dbReference>
<feature type="binding site" evidence="10">
    <location>
        <position position="74"/>
    </location>
    <ligand>
        <name>Mg(2+)</name>
        <dbReference type="ChEBI" id="CHEBI:18420"/>
    </ligand>
</feature>
<dbReference type="GO" id="GO:0004789">
    <property type="term" value="F:thiamine-phosphate diphosphorylase activity"/>
    <property type="evidence" value="ECO:0007669"/>
    <property type="project" value="UniProtKB-UniRule"/>
</dbReference>
<sequence length="219" mass="24275">MKINPTFPYPLYLVISEKDCTHLHWLDVAEQAIIGGVDIIQLREKNCTVSEYISKATILKKITDHYNIPLIINDSLEVATAVNPWGIHVGQSDILPSEIHKNAQALKNIGWSLEIIKQLNDDEMKYVHHLGVSPIFSTPTKTNTITEWGFEGLKFLKTKTSKPLIAIGGINESNIAKIIQAGADSVAIVSAICGSKNPKKSAQILKQIINENEYHPKSI</sequence>
<comment type="catalytic activity">
    <reaction evidence="8 10 11">
        <text>2-(2-carboxy-4-methylthiazol-5-yl)ethyl phosphate + 4-amino-2-methyl-5-(diphosphooxymethyl)pyrimidine + 2 H(+) = thiamine phosphate + CO2 + diphosphate</text>
        <dbReference type="Rhea" id="RHEA:47848"/>
        <dbReference type="ChEBI" id="CHEBI:15378"/>
        <dbReference type="ChEBI" id="CHEBI:16526"/>
        <dbReference type="ChEBI" id="CHEBI:33019"/>
        <dbReference type="ChEBI" id="CHEBI:37575"/>
        <dbReference type="ChEBI" id="CHEBI:57841"/>
        <dbReference type="ChEBI" id="CHEBI:62890"/>
        <dbReference type="EC" id="2.5.1.3"/>
    </reaction>
</comment>
<comment type="catalytic activity">
    <reaction evidence="9 10 11">
        <text>2-[(2R,5Z)-2-carboxy-4-methylthiazol-5(2H)-ylidene]ethyl phosphate + 4-amino-2-methyl-5-(diphosphooxymethyl)pyrimidine + 2 H(+) = thiamine phosphate + CO2 + diphosphate</text>
        <dbReference type="Rhea" id="RHEA:47844"/>
        <dbReference type="ChEBI" id="CHEBI:15378"/>
        <dbReference type="ChEBI" id="CHEBI:16526"/>
        <dbReference type="ChEBI" id="CHEBI:33019"/>
        <dbReference type="ChEBI" id="CHEBI:37575"/>
        <dbReference type="ChEBI" id="CHEBI:57841"/>
        <dbReference type="ChEBI" id="CHEBI:62899"/>
        <dbReference type="EC" id="2.5.1.3"/>
    </reaction>
</comment>
<evidence type="ECO:0000256" key="7">
    <source>
        <dbReference type="ARBA" id="ARBA00047334"/>
    </source>
</evidence>
<dbReference type="OrthoDB" id="9812206at2"/>
<evidence type="ECO:0000256" key="9">
    <source>
        <dbReference type="ARBA" id="ARBA00047883"/>
    </source>
</evidence>
<comment type="function">
    <text evidence="1 10">Condenses 4-methyl-5-(beta-hydroxyethyl)thiazole monophosphate (THZ-P) and 2-methyl-4-amino-5-hydroxymethyl pyrimidine pyrophosphate (HMP-PP) to form thiamine monophosphate (TMP).</text>
</comment>
<feature type="binding site" evidence="10">
    <location>
        <position position="112"/>
    </location>
    <ligand>
        <name>4-amino-2-methyl-5-(diphosphooxymethyl)pyrimidine</name>
        <dbReference type="ChEBI" id="CHEBI:57841"/>
    </ligand>
</feature>
<dbReference type="PANTHER" id="PTHR20857:SF23">
    <property type="entry name" value="THIAMINE BIOSYNTHETIC BIFUNCTIONAL ENZYME"/>
    <property type="match status" value="1"/>
</dbReference>
<feature type="binding site" evidence="10">
    <location>
        <position position="169"/>
    </location>
    <ligand>
        <name>2-[(2R,5Z)-2-carboxy-4-methylthiazol-5(2H)-ylidene]ethyl phosphate</name>
        <dbReference type="ChEBI" id="CHEBI:62899"/>
    </ligand>
</feature>
<dbReference type="NCBIfam" id="TIGR00693">
    <property type="entry name" value="thiE"/>
    <property type="match status" value="1"/>
</dbReference>
<evidence type="ECO:0000256" key="5">
    <source>
        <dbReference type="ARBA" id="ARBA00022842"/>
    </source>
</evidence>
<evidence type="ECO:0000313" key="15">
    <source>
        <dbReference type="EMBL" id="STD54257.1"/>
    </source>
</evidence>
<dbReference type="Gene3D" id="3.20.20.70">
    <property type="entry name" value="Aldolase class I"/>
    <property type="match status" value="1"/>
</dbReference>
<feature type="binding site" evidence="10">
    <location>
        <begin position="41"/>
        <end position="45"/>
    </location>
    <ligand>
        <name>4-amino-2-methyl-5-(diphosphooxymethyl)pyrimidine</name>
        <dbReference type="ChEBI" id="CHEBI:57841"/>
    </ligand>
</feature>
<evidence type="ECO:0000256" key="11">
    <source>
        <dbReference type="RuleBase" id="RU003826"/>
    </source>
</evidence>
<dbReference type="UniPathway" id="UPA00060">
    <property type="reaction ID" value="UER00141"/>
</dbReference>
<protein>
    <recommendedName>
        <fullName evidence="10">Thiamine-phosphate synthase</fullName>
        <shortName evidence="10">TP synthase</shortName>
        <shortName evidence="10">TPS</shortName>
        <ecNumber evidence="10">2.5.1.3</ecNumber>
    </recommendedName>
    <alternativeName>
        <fullName evidence="10">Thiamine-phosphate pyrophosphorylase</fullName>
        <shortName evidence="10">TMP pyrophosphorylase</shortName>
        <shortName evidence="10">TMP-PPase</shortName>
    </alternativeName>
</protein>
<evidence type="ECO:0000256" key="10">
    <source>
        <dbReference type="HAMAP-Rule" id="MF_00097"/>
    </source>
</evidence>
<comment type="pathway">
    <text evidence="2 10 12">Cofactor biosynthesis; thiamine diphosphate biosynthesis; thiamine phosphate from 4-amino-2-methyl-5-diphosphomethylpyrimidine and 4-methyl-5-(2-phosphoethyl)-thiazole: step 1/1.</text>
</comment>
<evidence type="ECO:0000256" key="6">
    <source>
        <dbReference type="ARBA" id="ARBA00022977"/>
    </source>
</evidence>
<dbReference type="CDD" id="cd00564">
    <property type="entry name" value="TMP_TenI"/>
    <property type="match status" value="1"/>
</dbReference>
<dbReference type="EC" id="2.5.1.3" evidence="10"/>
<dbReference type="HAMAP" id="MF_00097">
    <property type="entry name" value="TMP_synthase"/>
    <property type="match status" value="1"/>
</dbReference>
<gene>
    <name evidence="10 15" type="primary">thiE</name>
    <name evidence="14" type="ORF">EGI89_07210</name>
    <name evidence="15" type="ORF">NCTC13456_00918</name>
</gene>
<feature type="binding site" evidence="10">
    <location>
        <position position="93"/>
    </location>
    <ligand>
        <name>Mg(2+)</name>
        <dbReference type="ChEBI" id="CHEBI:18420"/>
    </ligand>
</feature>
<keyword evidence="5 10" id="KW-0460">Magnesium</keyword>
<dbReference type="InterPro" id="IPR013785">
    <property type="entry name" value="Aldolase_TIM"/>
</dbReference>
<dbReference type="Proteomes" id="UP000267844">
    <property type="component" value="Unassembled WGS sequence"/>
</dbReference>
<evidence type="ECO:0000313" key="17">
    <source>
        <dbReference type="Proteomes" id="UP000267844"/>
    </source>
</evidence>
<dbReference type="GO" id="GO:0005737">
    <property type="term" value="C:cytoplasm"/>
    <property type="evidence" value="ECO:0007669"/>
    <property type="project" value="TreeGrafter"/>
</dbReference>
<dbReference type="InterPro" id="IPR022998">
    <property type="entry name" value="ThiamineP_synth_TenI"/>
</dbReference>
<evidence type="ECO:0000256" key="12">
    <source>
        <dbReference type="RuleBase" id="RU004253"/>
    </source>
</evidence>
<comment type="catalytic activity">
    <reaction evidence="7 10 11">
        <text>4-methyl-5-(2-phosphooxyethyl)-thiazole + 4-amino-2-methyl-5-(diphosphooxymethyl)pyrimidine + H(+) = thiamine phosphate + diphosphate</text>
        <dbReference type="Rhea" id="RHEA:22328"/>
        <dbReference type="ChEBI" id="CHEBI:15378"/>
        <dbReference type="ChEBI" id="CHEBI:33019"/>
        <dbReference type="ChEBI" id="CHEBI:37575"/>
        <dbReference type="ChEBI" id="CHEBI:57841"/>
        <dbReference type="ChEBI" id="CHEBI:58296"/>
        <dbReference type="EC" id="2.5.1.3"/>
    </reaction>
</comment>
<evidence type="ECO:0000313" key="14">
    <source>
        <dbReference type="EMBL" id="RRT92016.1"/>
    </source>
</evidence>
<evidence type="ECO:0000256" key="8">
    <source>
        <dbReference type="ARBA" id="ARBA00047851"/>
    </source>
</evidence>
<dbReference type="GO" id="GO:0009229">
    <property type="term" value="P:thiamine diphosphate biosynthetic process"/>
    <property type="evidence" value="ECO:0007669"/>
    <property type="project" value="UniProtKB-UniRule"/>
</dbReference>
<evidence type="ECO:0000259" key="13">
    <source>
        <dbReference type="Pfam" id="PF02581"/>
    </source>
</evidence>
<reference evidence="15 16" key="1">
    <citation type="submission" date="2018-06" db="EMBL/GenBank/DDBJ databases">
        <authorList>
            <consortium name="Pathogen Informatics"/>
            <person name="Doyle S."/>
        </authorList>
    </citation>
    <scope>NUCLEOTIDE SEQUENCE [LARGE SCALE GENOMIC DNA]</scope>
    <source>
        <strain evidence="15 16">NCTC13456</strain>
    </source>
</reference>
<evidence type="ECO:0000256" key="4">
    <source>
        <dbReference type="ARBA" id="ARBA00022723"/>
    </source>
</evidence>
<reference evidence="14 17" key="2">
    <citation type="submission" date="2018-10" db="EMBL/GenBank/DDBJ databases">
        <title>Transmission dynamics of multidrug resistant bacteria on intensive care unit surfaces.</title>
        <authorList>
            <person name="D'Souza A.W."/>
            <person name="Potter R.F."/>
            <person name="Wallace M."/>
            <person name="Shupe A."/>
            <person name="Patel S."/>
            <person name="Sun S."/>
            <person name="Gul D."/>
            <person name="Kwon J.H."/>
            <person name="Andleeb S."/>
            <person name="Burnham C.-A.D."/>
            <person name="Dantas G."/>
        </authorList>
    </citation>
    <scope>NUCLEOTIDE SEQUENCE [LARGE SCALE GENOMIC DNA]</scope>
    <source>
        <strain evidence="14 17">WF_348</strain>
    </source>
</reference>
<accession>A0A376G5M7</accession>
<dbReference type="Proteomes" id="UP000254737">
    <property type="component" value="Unassembled WGS sequence"/>
</dbReference>
<keyword evidence="4 10" id="KW-0479">Metal-binding</keyword>
<comment type="similarity">
    <text evidence="10 11">Belongs to the thiamine-phosphate synthase family.</text>
</comment>
<name>A0A376G5M7_9FLAO</name>
<evidence type="ECO:0000256" key="3">
    <source>
        <dbReference type="ARBA" id="ARBA00022679"/>
    </source>
</evidence>